<feature type="region of interest" description="Disordered" evidence="1">
    <location>
        <begin position="131"/>
        <end position="167"/>
    </location>
</feature>
<keyword evidence="2" id="KW-0732">Signal</keyword>
<gene>
    <name evidence="4" type="ORF">HBN54_000358</name>
</gene>
<evidence type="ECO:0000313" key="5">
    <source>
        <dbReference type="Proteomes" id="UP000717634"/>
    </source>
</evidence>
<name>A0ABX1HD23_9BACT</name>
<evidence type="ECO:0000256" key="2">
    <source>
        <dbReference type="SAM" id="SignalP"/>
    </source>
</evidence>
<feature type="chain" id="PRO_5046364446" description="DUF6799 domain-containing protein" evidence="2">
    <location>
        <begin position="24"/>
        <end position="167"/>
    </location>
</feature>
<sequence length="167" mass="17954">MKIKNLSFGVFALAFLNIAAAQAQTARPGRVQPKPRVAASAIEGIKDGISMQKGRTVLTELGISNPLTADKKLVNGTIITPAGIVTTPDGTTTQITEGDYVSLTGRVTSRRAIADADSIAKVMVFDAKYPGKRKKMEAEAERKAKDKAKREEEKAKAKAKAEKKKKK</sequence>
<dbReference type="Pfam" id="PF20606">
    <property type="entry name" value="DUF6799"/>
    <property type="match status" value="1"/>
</dbReference>
<comment type="caution">
    <text evidence="4">The sequence shown here is derived from an EMBL/GenBank/DDBJ whole genome shotgun (WGS) entry which is preliminary data.</text>
</comment>
<reference evidence="4 5" key="1">
    <citation type="submission" date="2020-03" db="EMBL/GenBank/DDBJ databases">
        <title>Genomic Encyclopedia of Type Strains, Phase IV (KMG-V): Genome sequencing to study the core and pangenomes of soil and plant-associated prokaryotes.</title>
        <authorList>
            <person name="Whitman W."/>
        </authorList>
    </citation>
    <scope>NUCLEOTIDE SEQUENCE [LARGE SCALE GENOMIC DNA]</scope>
    <source>
        <strain evidence="4 5">1B</strain>
    </source>
</reference>
<keyword evidence="5" id="KW-1185">Reference proteome</keyword>
<dbReference type="EMBL" id="JAAVTK010000001">
    <property type="protein sequence ID" value="NKI87779.1"/>
    <property type="molecule type" value="Genomic_DNA"/>
</dbReference>
<dbReference type="RefSeq" id="WP_168671428.1">
    <property type="nucleotide sequence ID" value="NZ_JAAVTK010000001.1"/>
</dbReference>
<organism evidence="4 5">
    <name type="scientific">Hymenobacter artigasi</name>
    <dbReference type="NCBI Taxonomy" id="2719616"/>
    <lineage>
        <taxon>Bacteria</taxon>
        <taxon>Pseudomonadati</taxon>
        <taxon>Bacteroidota</taxon>
        <taxon>Cytophagia</taxon>
        <taxon>Cytophagales</taxon>
        <taxon>Hymenobacteraceae</taxon>
        <taxon>Hymenobacter</taxon>
    </lineage>
</organism>
<accession>A0ABX1HD23</accession>
<evidence type="ECO:0000313" key="4">
    <source>
        <dbReference type="EMBL" id="NKI87779.1"/>
    </source>
</evidence>
<feature type="compositionally biased region" description="Basic and acidic residues" evidence="1">
    <location>
        <begin position="136"/>
        <end position="160"/>
    </location>
</feature>
<evidence type="ECO:0000259" key="3">
    <source>
        <dbReference type="Pfam" id="PF20606"/>
    </source>
</evidence>
<dbReference type="Proteomes" id="UP000717634">
    <property type="component" value="Unassembled WGS sequence"/>
</dbReference>
<dbReference type="InterPro" id="IPR046478">
    <property type="entry name" value="DUF6799"/>
</dbReference>
<protein>
    <recommendedName>
        <fullName evidence="3">DUF6799 domain-containing protein</fullName>
    </recommendedName>
</protein>
<feature type="domain" description="DUF6799" evidence="3">
    <location>
        <begin position="46"/>
        <end position="107"/>
    </location>
</feature>
<feature type="signal peptide" evidence="2">
    <location>
        <begin position="1"/>
        <end position="23"/>
    </location>
</feature>
<evidence type="ECO:0000256" key="1">
    <source>
        <dbReference type="SAM" id="MobiDB-lite"/>
    </source>
</evidence>
<proteinExistence type="predicted"/>